<dbReference type="GO" id="GO:0009279">
    <property type="term" value="C:cell outer membrane"/>
    <property type="evidence" value="ECO:0007669"/>
    <property type="project" value="UniProtKB-SubCell"/>
</dbReference>
<keyword evidence="15" id="KW-1185">Reference proteome</keyword>
<dbReference type="Pfam" id="PF00593">
    <property type="entry name" value="TonB_dep_Rec_b-barrel"/>
    <property type="match status" value="1"/>
</dbReference>
<evidence type="ECO:0000256" key="3">
    <source>
        <dbReference type="ARBA" id="ARBA00022452"/>
    </source>
</evidence>
<evidence type="ECO:0000256" key="9">
    <source>
        <dbReference type="ARBA" id="ARBA00023077"/>
    </source>
</evidence>
<evidence type="ECO:0000256" key="12">
    <source>
        <dbReference type="PROSITE-ProRule" id="PRU01360"/>
    </source>
</evidence>
<comment type="subcellular location">
    <subcellularLocation>
        <location evidence="1 12">Cell outer membrane</location>
        <topology evidence="1 12">Multi-pass membrane protein</topology>
    </subcellularLocation>
</comment>
<dbReference type="PANTHER" id="PTHR32552">
    <property type="entry name" value="FERRICHROME IRON RECEPTOR-RELATED"/>
    <property type="match status" value="1"/>
</dbReference>
<evidence type="ECO:0000256" key="8">
    <source>
        <dbReference type="ARBA" id="ARBA00023065"/>
    </source>
</evidence>
<dbReference type="EMBL" id="LSZQ01000009">
    <property type="protein sequence ID" value="KXU38092.1"/>
    <property type="molecule type" value="Genomic_DNA"/>
</dbReference>
<organism evidence="14 15">
    <name type="scientific">Cephaloticoccus primus</name>
    <dbReference type="NCBI Taxonomy" id="1548207"/>
    <lineage>
        <taxon>Bacteria</taxon>
        <taxon>Pseudomonadati</taxon>
        <taxon>Verrucomicrobiota</taxon>
        <taxon>Opitutia</taxon>
        <taxon>Opitutales</taxon>
        <taxon>Opitutaceae</taxon>
        <taxon>Cephaloticoccus</taxon>
    </lineage>
</organism>
<dbReference type="InterPro" id="IPR039426">
    <property type="entry name" value="TonB-dep_rcpt-like"/>
</dbReference>
<evidence type="ECO:0000256" key="4">
    <source>
        <dbReference type="ARBA" id="ARBA00022496"/>
    </source>
</evidence>
<dbReference type="GO" id="GO:0015344">
    <property type="term" value="F:siderophore uptake transmembrane transporter activity"/>
    <property type="evidence" value="ECO:0007669"/>
    <property type="project" value="TreeGrafter"/>
</dbReference>
<dbReference type="SUPFAM" id="SSF56935">
    <property type="entry name" value="Porins"/>
    <property type="match status" value="1"/>
</dbReference>
<keyword evidence="8" id="KW-0406">Ion transport</keyword>
<evidence type="ECO:0000256" key="7">
    <source>
        <dbReference type="ARBA" id="ARBA00023004"/>
    </source>
</evidence>
<keyword evidence="7" id="KW-0408">Iron</keyword>
<dbReference type="STRING" id="1548207.AXK11_01240"/>
<accession>A0A139SUF9</accession>
<dbReference type="Gene3D" id="2.40.170.20">
    <property type="entry name" value="TonB-dependent receptor, beta-barrel domain"/>
    <property type="match status" value="1"/>
</dbReference>
<keyword evidence="9" id="KW-0798">TonB box</keyword>
<dbReference type="AlphaFoldDB" id="A0A139SUF9"/>
<proteinExistence type="inferred from homology"/>
<dbReference type="Gene3D" id="2.170.130.10">
    <property type="entry name" value="TonB-dependent receptor, plug domain"/>
    <property type="match status" value="1"/>
</dbReference>
<evidence type="ECO:0000313" key="14">
    <source>
        <dbReference type="EMBL" id="KXU38092.1"/>
    </source>
</evidence>
<comment type="caution">
    <text evidence="14">The sequence shown here is derived from an EMBL/GenBank/DDBJ whole genome shotgun (WGS) entry which is preliminary data.</text>
</comment>
<dbReference type="PANTHER" id="PTHR32552:SF68">
    <property type="entry name" value="FERRICHROME OUTER MEMBRANE TRANSPORTER_PHAGE RECEPTOR"/>
    <property type="match status" value="1"/>
</dbReference>
<evidence type="ECO:0000256" key="1">
    <source>
        <dbReference type="ARBA" id="ARBA00004571"/>
    </source>
</evidence>
<evidence type="ECO:0000256" key="5">
    <source>
        <dbReference type="ARBA" id="ARBA00022692"/>
    </source>
</evidence>
<reference evidence="15" key="1">
    <citation type="submission" date="2016-02" db="EMBL/GenBank/DDBJ databases">
        <authorList>
            <person name="Sanders J.G."/>
            <person name="Lin J.Y."/>
            <person name="Wertz J.T."/>
            <person name="Russell J.A."/>
            <person name="Moreau C.S."/>
            <person name="Powell S."/>
        </authorList>
    </citation>
    <scope>NUCLEOTIDE SEQUENCE [LARGE SCALE GENOMIC DNA]</scope>
    <source>
        <strain evidence="15">CAG34</strain>
    </source>
</reference>
<keyword evidence="6" id="KW-0732">Signal</keyword>
<evidence type="ECO:0000256" key="2">
    <source>
        <dbReference type="ARBA" id="ARBA00022448"/>
    </source>
</evidence>
<evidence type="ECO:0000313" key="15">
    <source>
        <dbReference type="Proteomes" id="UP000070058"/>
    </source>
</evidence>
<keyword evidence="11 12" id="KW-0998">Cell outer membrane</keyword>
<evidence type="ECO:0000256" key="6">
    <source>
        <dbReference type="ARBA" id="ARBA00022729"/>
    </source>
</evidence>
<evidence type="ECO:0000259" key="13">
    <source>
        <dbReference type="Pfam" id="PF00593"/>
    </source>
</evidence>
<keyword evidence="4" id="KW-0410">Iron transport</keyword>
<keyword evidence="10 12" id="KW-0472">Membrane</keyword>
<gene>
    <name evidence="14" type="ORF">AXK11_01240</name>
</gene>
<keyword evidence="5 12" id="KW-0812">Transmembrane</keyword>
<evidence type="ECO:0000256" key="11">
    <source>
        <dbReference type="ARBA" id="ARBA00023237"/>
    </source>
</evidence>
<dbReference type="PROSITE" id="PS52016">
    <property type="entry name" value="TONB_DEPENDENT_REC_3"/>
    <property type="match status" value="1"/>
</dbReference>
<sequence length="699" mass="77610">MSTPVLGGINGIQERQTVRGFEIFGATVDNFTGLGSFTANIEPQLMERIEVFKGPNAILAPNGVVGGSTNLVTKSPKFEDPAHVARVELADQHYGNRLSLDSTGRVPGTERFAYRIVSSYRDAPSVVPGRLKSKTFNPMLTWAISEKTQIKLKGFLFNWGQYGATAANANNLRLSHDHPHGEVVSVGSLAPGYEIGSSNGQPEWTVRENKIRRGTLEILTAIGEHLNLRVATLQHYSHTYNDGGEVFSWRPGDWNARRINPETGEYSNVDWQLQDPTQPWHEVTNRYVGNAIDFSPEYSPSAYGPAAAWARESYNHDWAREAHYQVDLAGKWEFGGASGGVPFATLNTVTGAARTRNWTHAKAYKVQEDPVPNYDFSKPFFPQPPRPTGTLGPTVMDRHNGHLRRTKNQLYAHAQVDTFRGRLLLSGGVSYQERNYRGNYNRLSGSVGSKAKGSKKDPSYAALYKVTPWASVYGSYSTNSDVVSVNGSTGEVSLWSDGKQQEGGLKFEFFNRRLSVTTAYYELKKTNVATPHPLRWLDPTLPDNLADITNEGIEFDVVGQVTTNLTLMASYTDMKMRDQVGRRRANVPDVMYNALLRYGFSSGPVKGLNVYIGFTHSDDSVGENLSEDRTSLGEIIQPSFRLPARTVWNAGASYDFGSLRFQLNVENLMDKEVLMSSGGRHAIGFLPERNIRLTTSYSF</sequence>
<protein>
    <recommendedName>
        <fullName evidence="13">TonB-dependent receptor-like beta-barrel domain-containing protein</fullName>
    </recommendedName>
</protein>
<name>A0A139SUF9_9BACT</name>
<dbReference type="InterPro" id="IPR037066">
    <property type="entry name" value="Plug_dom_sf"/>
</dbReference>
<keyword evidence="2 12" id="KW-0813">Transport</keyword>
<evidence type="ECO:0000256" key="10">
    <source>
        <dbReference type="ARBA" id="ARBA00023136"/>
    </source>
</evidence>
<dbReference type="InterPro" id="IPR036942">
    <property type="entry name" value="Beta-barrel_TonB_sf"/>
</dbReference>
<comment type="similarity">
    <text evidence="12">Belongs to the TonB-dependent receptor family.</text>
</comment>
<dbReference type="InterPro" id="IPR000531">
    <property type="entry name" value="Beta-barrel_TonB"/>
</dbReference>
<dbReference type="Proteomes" id="UP000070058">
    <property type="component" value="Unassembled WGS sequence"/>
</dbReference>
<feature type="domain" description="TonB-dependent receptor-like beta-barrel" evidence="13">
    <location>
        <begin position="250"/>
        <end position="668"/>
    </location>
</feature>
<keyword evidence="3 12" id="KW-1134">Transmembrane beta strand</keyword>